<gene>
    <name evidence="3" type="ORF">J2Y69_001158</name>
</gene>
<keyword evidence="4" id="KW-1185">Reference proteome</keyword>
<feature type="transmembrane region" description="Helical" evidence="2">
    <location>
        <begin position="81"/>
        <end position="109"/>
    </location>
</feature>
<organism evidence="3 4">
    <name type="scientific">Microbacterium resistens</name>
    <dbReference type="NCBI Taxonomy" id="156977"/>
    <lineage>
        <taxon>Bacteria</taxon>
        <taxon>Bacillati</taxon>
        <taxon>Actinomycetota</taxon>
        <taxon>Actinomycetes</taxon>
        <taxon>Micrococcales</taxon>
        <taxon>Microbacteriaceae</taxon>
        <taxon>Microbacterium</taxon>
    </lineage>
</organism>
<evidence type="ECO:0000256" key="1">
    <source>
        <dbReference type="SAM" id="MobiDB-lite"/>
    </source>
</evidence>
<feature type="region of interest" description="Disordered" evidence="1">
    <location>
        <begin position="150"/>
        <end position="179"/>
    </location>
</feature>
<evidence type="ECO:0000256" key="2">
    <source>
        <dbReference type="SAM" id="Phobius"/>
    </source>
</evidence>
<feature type="transmembrane region" description="Helical" evidence="2">
    <location>
        <begin position="121"/>
        <end position="141"/>
    </location>
</feature>
<keyword evidence="2" id="KW-0472">Membrane</keyword>
<dbReference type="Proteomes" id="UP001259347">
    <property type="component" value="Unassembled WGS sequence"/>
</dbReference>
<protein>
    <recommendedName>
        <fullName evidence="5">DUF3180 domain-containing protein</fullName>
    </recommendedName>
</protein>
<sequence>MRRTSVIVLLIVALAGAGAGFLLDHALTISGRATFTPIVGLPILLVLLGAGVLILAWPIRRSMQQRGNGADRRRRVDPFRAFRVAILARASSLLGAVVAGFAAGLAVYLLTRPIAPPVGSMAAVIATLGGALALVAAALIAEHFCALPKDGGPHDTEGPQGSLGMEDDDDEHPAAAAGR</sequence>
<dbReference type="EMBL" id="JAVDUM010000004">
    <property type="protein sequence ID" value="MDR6866565.1"/>
    <property type="molecule type" value="Genomic_DNA"/>
</dbReference>
<keyword evidence="2" id="KW-1133">Transmembrane helix</keyword>
<evidence type="ECO:0008006" key="5">
    <source>
        <dbReference type="Google" id="ProtNLM"/>
    </source>
</evidence>
<feature type="transmembrane region" description="Helical" evidence="2">
    <location>
        <begin position="35"/>
        <end position="60"/>
    </location>
</feature>
<comment type="caution">
    <text evidence="3">The sequence shown here is derived from an EMBL/GenBank/DDBJ whole genome shotgun (WGS) entry which is preliminary data.</text>
</comment>
<dbReference type="RefSeq" id="WP_310018504.1">
    <property type="nucleotide sequence ID" value="NZ_JAVDUM010000004.1"/>
</dbReference>
<name>A0ABU1SAE7_9MICO</name>
<dbReference type="InterPro" id="IPR021517">
    <property type="entry name" value="DUF3180"/>
</dbReference>
<keyword evidence="2" id="KW-0812">Transmembrane</keyword>
<evidence type="ECO:0000313" key="4">
    <source>
        <dbReference type="Proteomes" id="UP001259347"/>
    </source>
</evidence>
<evidence type="ECO:0000313" key="3">
    <source>
        <dbReference type="EMBL" id="MDR6866565.1"/>
    </source>
</evidence>
<proteinExistence type="predicted"/>
<reference evidence="3 4" key="1">
    <citation type="submission" date="2023-07" db="EMBL/GenBank/DDBJ databases">
        <title>Sorghum-associated microbial communities from plants grown in Nebraska, USA.</title>
        <authorList>
            <person name="Schachtman D."/>
        </authorList>
    </citation>
    <scope>NUCLEOTIDE SEQUENCE [LARGE SCALE GENOMIC DNA]</scope>
    <source>
        <strain evidence="3 4">2980</strain>
    </source>
</reference>
<accession>A0ABU1SAE7</accession>
<dbReference type="Pfam" id="PF11377">
    <property type="entry name" value="DUF3180"/>
    <property type="match status" value="1"/>
</dbReference>